<name>A0ABQ4RSX7_9HYPH</name>
<dbReference type="EMBL" id="BPQP01000006">
    <property type="protein sequence ID" value="GJD93253.1"/>
    <property type="molecule type" value="Genomic_DNA"/>
</dbReference>
<evidence type="ECO:0000256" key="3">
    <source>
        <dbReference type="ARBA" id="ARBA00022989"/>
    </source>
</evidence>
<feature type="transmembrane region" description="Helical" evidence="5">
    <location>
        <begin position="402"/>
        <end position="425"/>
    </location>
</feature>
<evidence type="ECO:0000259" key="6">
    <source>
        <dbReference type="Pfam" id="PF04932"/>
    </source>
</evidence>
<dbReference type="PANTHER" id="PTHR37422:SF13">
    <property type="entry name" value="LIPOPOLYSACCHARIDE BIOSYNTHESIS PROTEIN PA4999-RELATED"/>
    <property type="match status" value="1"/>
</dbReference>
<feature type="transmembrane region" description="Helical" evidence="5">
    <location>
        <begin position="146"/>
        <end position="167"/>
    </location>
</feature>
<keyword evidence="4 5" id="KW-0472">Membrane</keyword>
<feature type="transmembrane region" description="Helical" evidence="5">
    <location>
        <begin position="377"/>
        <end position="396"/>
    </location>
</feature>
<feature type="transmembrane region" description="Helical" evidence="5">
    <location>
        <begin position="341"/>
        <end position="365"/>
    </location>
</feature>
<gene>
    <name evidence="7" type="ORF">OCOJLMKI_0444</name>
</gene>
<comment type="subcellular location">
    <subcellularLocation>
        <location evidence="1">Membrane</location>
        <topology evidence="1">Multi-pass membrane protein</topology>
    </subcellularLocation>
</comment>
<proteinExistence type="predicted"/>
<comment type="caution">
    <text evidence="7">The sequence shown here is derived from an EMBL/GenBank/DDBJ whole genome shotgun (WGS) entry which is preliminary data.</text>
</comment>
<dbReference type="RefSeq" id="WP_238242454.1">
    <property type="nucleotide sequence ID" value="NZ_BPQP01000006.1"/>
</dbReference>
<dbReference type="Proteomes" id="UP001055125">
    <property type="component" value="Unassembled WGS sequence"/>
</dbReference>
<feature type="transmembrane region" description="Helical" evidence="5">
    <location>
        <begin position="61"/>
        <end position="81"/>
    </location>
</feature>
<accession>A0ABQ4RSX7</accession>
<protein>
    <recommendedName>
        <fullName evidence="6">O-antigen ligase-related domain-containing protein</fullName>
    </recommendedName>
</protein>
<dbReference type="InterPro" id="IPR007016">
    <property type="entry name" value="O-antigen_ligase-rel_domated"/>
</dbReference>
<keyword evidence="2 5" id="KW-0812">Transmembrane</keyword>
<evidence type="ECO:0000256" key="2">
    <source>
        <dbReference type="ARBA" id="ARBA00022692"/>
    </source>
</evidence>
<dbReference type="Pfam" id="PF04932">
    <property type="entry name" value="Wzy_C"/>
    <property type="match status" value="1"/>
</dbReference>
<reference evidence="7" key="2">
    <citation type="submission" date="2021-08" db="EMBL/GenBank/DDBJ databases">
        <authorList>
            <person name="Tani A."/>
            <person name="Ola A."/>
            <person name="Ogura Y."/>
            <person name="Katsura K."/>
            <person name="Hayashi T."/>
        </authorList>
    </citation>
    <scope>NUCLEOTIDE SEQUENCE</scope>
    <source>
        <strain evidence="7">DSM 19015</strain>
    </source>
</reference>
<feature type="transmembrane region" description="Helical" evidence="5">
    <location>
        <begin position="93"/>
        <end position="110"/>
    </location>
</feature>
<evidence type="ECO:0000313" key="8">
    <source>
        <dbReference type="Proteomes" id="UP001055125"/>
    </source>
</evidence>
<evidence type="ECO:0000313" key="7">
    <source>
        <dbReference type="EMBL" id="GJD93253.1"/>
    </source>
</evidence>
<evidence type="ECO:0000256" key="4">
    <source>
        <dbReference type="ARBA" id="ARBA00023136"/>
    </source>
</evidence>
<evidence type="ECO:0000256" key="5">
    <source>
        <dbReference type="SAM" id="Phobius"/>
    </source>
</evidence>
<feature type="transmembrane region" description="Helical" evidence="5">
    <location>
        <begin position="212"/>
        <end position="245"/>
    </location>
</feature>
<keyword evidence="3 5" id="KW-1133">Transmembrane helix</keyword>
<dbReference type="PANTHER" id="PTHR37422">
    <property type="entry name" value="TEICHURONIC ACID BIOSYNTHESIS PROTEIN TUAE"/>
    <property type="match status" value="1"/>
</dbReference>
<sequence length="431" mass="46441">MSSTSLPLSAAYAPPDHAADAARSGTRGRQALALLKLALVASCFLGVGNYSPAIVPPELGALTQVFSILMWVLIAAASFGVPARLRLGPWTDLALGLAFYAFAILSVLWSDLLAASFLKSGALLVTTFAAYRLARSLSLDEIVGCVLAGLTILCTASVATVLVLPEIGIVQTGMHEGQWSGLFESKQSLGAVGALVIFFAGYRLMTRRRWLPFLLTVSVALACVVGSGSRGAGATAVAAILFLYVVQGSPRLGRLMAFGPVAMTLVACALLGHLYATDGHYFVAFGEPIDLTQRTFIWHHALERVDANPLLGYGLNGFWSVDTILHAFMREHGWALDNYHSGYLAILTETGLVGMALYLAWIFMFGARMARWIGRDALPPAHLNLIVAYMNLIFFFNVTETFFLRSTNLMAVMMAAFFFVSAQALDRRRAA</sequence>
<reference evidence="7" key="1">
    <citation type="journal article" date="2021" name="Front. Microbiol.">
        <title>Comprehensive Comparative Genomics and Phenotyping of Methylobacterium Species.</title>
        <authorList>
            <person name="Alessa O."/>
            <person name="Ogura Y."/>
            <person name="Fujitani Y."/>
            <person name="Takami H."/>
            <person name="Hayashi T."/>
            <person name="Sahin N."/>
            <person name="Tani A."/>
        </authorList>
    </citation>
    <scope>NUCLEOTIDE SEQUENCE</scope>
    <source>
        <strain evidence="7">DSM 19015</strain>
    </source>
</reference>
<organism evidence="7 8">
    <name type="scientific">Methylobacterium iners</name>
    <dbReference type="NCBI Taxonomy" id="418707"/>
    <lineage>
        <taxon>Bacteria</taxon>
        <taxon>Pseudomonadati</taxon>
        <taxon>Pseudomonadota</taxon>
        <taxon>Alphaproteobacteria</taxon>
        <taxon>Hyphomicrobiales</taxon>
        <taxon>Methylobacteriaceae</taxon>
        <taxon>Methylobacterium</taxon>
    </lineage>
</organism>
<keyword evidence="8" id="KW-1185">Reference proteome</keyword>
<dbReference type="InterPro" id="IPR051533">
    <property type="entry name" value="WaaL-like"/>
</dbReference>
<evidence type="ECO:0000256" key="1">
    <source>
        <dbReference type="ARBA" id="ARBA00004141"/>
    </source>
</evidence>
<feature type="domain" description="O-antigen ligase-related" evidence="6">
    <location>
        <begin position="217"/>
        <end position="359"/>
    </location>
</feature>
<feature type="transmembrane region" description="Helical" evidence="5">
    <location>
        <begin position="257"/>
        <end position="276"/>
    </location>
</feature>
<feature type="transmembrane region" description="Helical" evidence="5">
    <location>
        <begin position="33"/>
        <end position="55"/>
    </location>
</feature>